<name>A0A840RG98_9NEIS</name>
<dbReference type="SUPFAM" id="SSF55729">
    <property type="entry name" value="Acyl-CoA N-acyltransferases (Nat)"/>
    <property type="match status" value="1"/>
</dbReference>
<gene>
    <name evidence="2" type="ORF">HNQ50_002096</name>
</gene>
<evidence type="ECO:0000313" key="2">
    <source>
        <dbReference type="EMBL" id="MBB5191366.1"/>
    </source>
</evidence>
<dbReference type="InterPro" id="IPR000182">
    <property type="entry name" value="GNAT_dom"/>
</dbReference>
<dbReference type="PROSITE" id="PS51186">
    <property type="entry name" value="GNAT"/>
    <property type="match status" value="1"/>
</dbReference>
<dbReference type="GO" id="GO:0016747">
    <property type="term" value="F:acyltransferase activity, transferring groups other than amino-acyl groups"/>
    <property type="evidence" value="ECO:0007669"/>
    <property type="project" value="InterPro"/>
</dbReference>
<feature type="domain" description="N-acetyltransferase" evidence="1">
    <location>
        <begin position="20"/>
        <end position="157"/>
    </location>
</feature>
<dbReference type="Proteomes" id="UP000543030">
    <property type="component" value="Unassembled WGS sequence"/>
</dbReference>
<keyword evidence="3" id="KW-1185">Reference proteome</keyword>
<protein>
    <submittedName>
        <fullName evidence="2">GNAT superfamily N-acetyltransferase</fullName>
    </submittedName>
</protein>
<organism evidence="2 3">
    <name type="scientific">Silvimonas terrae</name>
    <dbReference type="NCBI Taxonomy" id="300266"/>
    <lineage>
        <taxon>Bacteria</taxon>
        <taxon>Pseudomonadati</taxon>
        <taxon>Pseudomonadota</taxon>
        <taxon>Betaproteobacteria</taxon>
        <taxon>Neisseriales</taxon>
        <taxon>Chitinibacteraceae</taxon>
        <taxon>Silvimonas</taxon>
    </lineage>
</organism>
<dbReference type="InterPro" id="IPR053144">
    <property type="entry name" value="Acetyltransferase_Butenolide"/>
</dbReference>
<dbReference type="InterPro" id="IPR016181">
    <property type="entry name" value="Acyl_CoA_acyltransferase"/>
</dbReference>
<dbReference type="AlphaFoldDB" id="A0A840RG98"/>
<sequence>MSLFQTARWSRQLDMGAFEVDTDPARLPIDTAYDFIGRRSYWGKGMPEAVFRRSVAGALCFGVYHGAALVGFARVITDGATIAYLGDVFIDEAYRGRGLSKWLLECIHSHPDLTGLRRWMLFTADAHGLYKQFGWTEAARPERYMERLNQDVYVQQQ</sequence>
<comment type="caution">
    <text evidence="2">The sequence shown here is derived from an EMBL/GenBank/DDBJ whole genome shotgun (WGS) entry which is preliminary data.</text>
</comment>
<dbReference type="RefSeq" id="WP_246428674.1">
    <property type="nucleotide sequence ID" value="NZ_JACHHN010000004.1"/>
</dbReference>
<proteinExistence type="predicted"/>
<dbReference type="EMBL" id="JACHHN010000004">
    <property type="protein sequence ID" value="MBB5191366.1"/>
    <property type="molecule type" value="Genomic_DNA"/>
</dbReference>
<dbReference type="PANTHER" id="PTHR43233:SF1">
    <property type="entry name" value="FAMILY N-ACETYLTRANSFERASE, PUTATIVE (AFU_ORTHOLOGUE AFUA_6G03350)-RELATED"/>
    <property type="match status" value="1"/>
</dbReference>
<dbReference type="PANTHER" id="PTHR43233">
    <property type="entry name" value="FAMILY N-ACETYLTRANSFERASE, PUTATIVE (AFU_ORTHOLOGUE AFUA_6G03350)-RELATED"/>
    <property type="match status" value="1"/>
</dbReference>
<dbReference type="Pfam" id="PF13508">
    <property type="entry name" value="Acetyltransf_7"/>
    <property type="match status" value="1"/>
</dbReference>
<reference evidence="2 3" key="1">
    <citation type="submission" date="2020-08" db="EMBL/GenBank/DDBJ databases">
        <title>Genomic Encyclopedia of Type Strains, Phase IV (KMG-IV): sequencing the most valuable type-strain genomes for metagenomic binning, comparative biology and taxonomic classification.</title>
        <authorList>
            <person name="Goeker M."/>
        </authorList>
    </citation>
    <scope>NUCLEOTIDE SEQUENCE [LARGE SCALE GENOMIC DNA]</scope>
    <source>
        <strain evidence="2 3">DSM 18233</strain>
    </source>
</reference>
<keyword evidence="2" id="KW-0808">Transferase</keyword>
<accession>A0A840RG98</accession>
<dbReference type="CDD" id="cd04301">
    <property type="entry name" value="NAT_SF"/>
    <property type="match status" value="1"/>
</dbReference>
<evidence type="ECO:0000313" key="3">
    <source>
        <dbReference type="Proteomes" id="UP000543030"/>
    </source>
</evidence>
<dbReference type="Gene3D" id="3.40.630.30">
    <property type="match status" value="1"/>
</dbReference>
<evidence type="ECO:0000259" key="1">
    <source>
        <dbReference type="PROSITE" id="PS51186"/>
    </source>
</evidence>